<feature type="domain" description="F-box" evidence="1">
    <location>
        <begin position="5"/>
        <end position="42"/>
    </location>
</feature>
<dbReference type="AlphaFoldDB" id="A0A7C8VBR3"/>
<protein>
    <recommendedName>
        <fullName evidence="1">F-box domain-containing protein</fullName>
    </recommendedName>
</protein>
<dbReference type="InterPro" id="IPR001810">
    <property type="entry name" value="F-box_dom"/>
</dbReference>
<reference evidence="2 3" key="1">
    <citation type="submission" date="2020-01" db="EMBL/GenBank/DDBJ databases">
        <authorList>
            <person name="Palmer J.M."/>
        </authorList>
    </citation>
    <scope>NUCLEOTIDE SEQUENCE [LARGE SCALE GENOMIC DNA]</scope>
    <source>
        <strain evidence="2 3">TWF970</strain>
    </source>
</reference>
<name>A0A7C8VBR3_ORBOL</name>
<evidence type="ECO:0000313" key="3">
    <source>
        <dbReference type="Proteomes" id="UP000474640"/>
    </source>
</evidence>
<dbReference type="Proteomes" id="UP000474640">
    <property type="component" value="Unassembled WGS sequence"/>
</dbReference>
<evidence type="ECO:0000313" key="2">
    <source>
        <dbReference type="EMBL" id="KAF3275420.1"/>
    </source>
</evidence>
<organism evidence="2 3">
    <name type="scientific">Orbilia oligospora</name>
    <name type="common">Nematode-trapping fungus</name>
    <name type="synonym">Arthrobotrys oligospora</name>
    <dbReference type="NCBI Taxonomy" id="2813651"/>
    <lineage>
        <taxon>Eukaryota</taxon>
        <taxon>Fungi</taxon>
        <taxon>Dikarya</taxon>
        <taxon>Ascomycota</taxon>
        <taxon>Pezizomycotina</taxon>
        <taxon>Orbiliomycetes</taxon>
        <taxon>Orbiliales</taxon>
        <taxon>Orbiliaceae</taxon>
        <taxon>Orbilia</taxon>
    </lineage>
</organism>
<proteinExistence type="predicted"/>
<comment type="caution">
    <text evidence="2">The sequence shown here is derived from an EMBL/GenBank/DDBJ whole genome shotgun (WGS) entry which is preliminary data.</text>
</comment>
<evidence type="ECO:0000259" key="1">
    <source>
        <dbReference type="Pfam" id="PF12937"/>
    </source>
</evidence>
<accession>A0A7C8VBR3</accession>
<dbReference type="OrthoDB" id="5339874at2759"/>
<sequence>MVATILSLPNEILSNIFNDRCLSNADLTRLQLTCSLFRDNIEQQTSRRYTFRVDAQGHPTWRLIRSLLKNPKLGERFSEITVRWERRNASNKETWTETWSWERDEIEKIHDLCEKWCIDDRTQRCIGYGINSEALLPLLLVFTTNLKSLDLGNIDVVLVTHTYQEWRSGAALWAIGESEHSDPQAEFDEKCQSHNPRDRDIFLFENLPYRLSSRRESRARAKDLYSHYIHRGEDPMNKPERTSPDPDSAVLPGLANLEHFRIGSESVEGYGSEPVHSLDVFAFFLLPAIKAIQAFGVSHLKPYSIGGYTGLIGDENVSTVKHLVLQTVGGGSVHRRMLMMGPAQAQVQTKVTTFVDVVAGITRNLESVYVKTGEDEGSEALGRAFLENNKATLVSANVIVDGDGFDDEGVFVPDLERKKALALKQKLWEQSRGNPMASNNKQSPLETLQPDILFKVTSFLEKCDSFNLILSSKNFQDACYRHNWFKLGFNNSSLISHDDIVIHNTLAQLESPIHIGWSLGVQDGVPPEFSVLRATLEAIKNGDIRGPKHIELDLTSYQPDDSVERIPNPWCRLFEEENEPESDSESPLTTILPFGKAKTSEDDVPFNKHTTVLSIFKSFSKEKDPSEKFRISIKINLADISILKFCDMTKVTNLRLEEIWDGRQKRIGRSVDGLVMALSGLTDHLKTLSLAGEPYRRNASKEFEPADLWDKLQVLQEVVWKMKSLRSLTVSHHYLFHPSFILLPPEGVTSLTYLGIMSPLWWRKFASYHFAGVEELTLGCVGLGGDDGAERKYLQSSGEEIWNQPEEFRLDSIQISGLRWISFEDLADFGLHYPADLLPLVLQNNPRISEHSIKVLVKDRSGRFNGGKLKKRLPAFVERHSRRLLDILQKSYADLKDESILEYLLTKKTLPNDRIAEGLFEAEIEKVMAERMVKEFEERFAAISAEETTKALRRSLMD</sequence>
<dbReference type="Pfam" id="PF12937">
    <property type="entry name" value="F-box-like"/>
    <property type="match status" value="1"/>
</dbReference>
<gene>
    <name evidence="2" type="ORF">TWF970_006868</name>
</gene>
<dbReference type="EMBL" id="JAABOJ010000038">
    <property type="protein sequence ID" value="KAF3275420.1"/>
    <property type="molecule type" value="Genomic_DNA"/>
</dbReference>